<evidence type="ECO:0000313" key="14">
    <source>
        <dbReference type="Proteomes" id="UP000266188"/>
    </source>
</evidence>
<feature type="region of interest" description="Disordered" evidence="11">
    <location>
        <begin position="1"/>
        <end position="73"/>
    </location>
</feature>
<dbReference type="InterPro" id="IPR046342">
    <property type="entry name" value="CBS_dom_sf"/>
</dbReference>
<evidence type="ECO:0000256" key="11">
    <source>
        <dbReference type="SAM" id="MobiDB-lite"/>
    </source>
</evidence>
<name>A0A3A2ZN15_9EURO</name>
<evidence type="ECO:0000256" key="1">
    <source>
        <dbReference type="ARBA" id="ARBA00002656"/>
    </source>
</evidence>
<dbReference type="InterPro" id="IPR050511">
    <property type="entry name" value="AMPK_gamma/SDS23_families"/>
</dbReference>
<keyword evidence="14" id="KW-1185">Reference proteome</keyword>
<dbReference type="GO" id="GO:0005737">
    <property type="term" value="C:cytoplasm"/>
    <property type="evidence" value="ECO:0007669"/>
    <property type="project" value="UniProtKB-SubCell"/>
</dbReference>
<evidence type="ECO:0000256" key="6">
    <source>
        <dbReference type="ARBA" id="ARBA00022490"/>
    </source>
</evidence>
<keyword evidence="6 9" id="KW-0963">Cytoplasm</keyword>
<dbReference type="GO" id="GO:0004865">
    <property type="term" value="F:protein serine/threonine phosphatase inhibitor activity"/>
    <property type="evidence" value="ECO:0007669"/>
    <property type="project" value="TreeGrafter"/>
</dbReference>
<dbReference type="PROSITE" id="PS00141">
    <property type="entry name" value="ASP_PROTEASE"/>
    <property type="match status" value="1"/>
</dbReference>
<feature type="compositionally biased region" description="Low complexity" evidence="11">
    <location>
        <begin position="418"/>
        <end position="441"/>
    </location>
</feature>
<evidence type="ECO:0000313" key="13">
    <source>
        <dbReference type="EMBL" id="RJE24562.1"/>
    </source>
</evidence>
<dbReference type="InterPro" id="IPR000644">
    <property type="entry name" value="CBS_dom"/>
</dbReference>
<dbReference type="Pfam" id="PF00571">
    <property type="entry name" value="CBS"/>
    <property type="match status" value="2"/>
</dbReference>
<comment type="subcellular location">
    <subcellularLocation>
        <location evidence="2 9">Cytoplasm</location>
    </subcellularLocation>
</comment>
<evidence type="ECO:0000256" key="4">
    <source>
        <dbReference type="ARBA" id="ARBA00014106"/>
    </source>
</evidence>
<dbReference type="OrthoDB" id="449052at2759"/>
<dbReference type="GO" id="GO:0006508">
    <property type="term" value="P:proteolysis"/>
    <property type="evidence" value="ECO:0007669"/>
    <property type="project" value="InterPro"/>
</dbReference>
<comment type="caution">
    <text evidence="13">The sequence shown here is derived from an EMBL/GenBank/DDBJ whole genome shotgun (WGS) entry which is preliminary data.</text>
</comment>
<gene>
    <name evidence="13" type="ORF">PHISCL_03093</name>
</gene>
<feature type="domain" description="CBS" evidence="12">
    <location>
        <begin position="274"/>
        <end position="332"/>
    </location>
</feature>
<dbReference type="PIRSF" id="PIRSF018148">
    <property type="entry name" value="UCP018148_CBS_YBR214w"/>
    <property type="match status" value="1"/>
</dbReference>
<dbReference type="SUPFAM" id="SSF54631">
    <property type="entry name" value="CBS-domain pair"/>
    <property type="match status" value="2"/>
</dbReference>
<dbReference type="InterPro" id="IPR001969">
    <property type="entry name" value="Aspartic_peptidase_AS"/>
</dbReference>
<evidence type="ECO:0000256" key="9">
    <source>
        <dbReference type="PIRNR" id="PIRNR018148"/>
    </source>
</evidence>
<evidence type="ECO:0000256" key="7">
    <source>
        <dbReference type="ARBA" id="ARBA00022737"/>
    </source>
</evidence>
<dbReference type="PANTHER" id="PTHR13780">
    <property type="entry name" value="AMP-ACTIVATED PROTEIN KINASE, GAMMA REGULATORY SUBUNIT"/>
    <property type="match status" value="1"/>
</dbReference>
<dbReference type="AlphaFoldDB" id="A0A3A2ZN15"/>
<organism evidence="13 14">
    <name type="scientific">Aspergillus sclerotialis</name>
    <dbReference type="NCBI Taxonomy" id="2070753"/>
    <lineage>
        <taxon>Eukaryota</taxon>
        <taxon>Fungi</taxon>
        <taxon>Dikarya</taxon>
        <taxon>Ascomycota</taxon>
        <taxon>Pezizomycotina</taxon>
        <taxon>Eurotiomycetes</taxon>
        <taxon>Eurotiomycetidae</taxon>
        <taxon>Eurotiales</taxon>
        <taxon>Aspergillaceae</taxon>
        <taxon>Aspergillus</taxon>
        <taxon>Aspergillus subgen. Polypaecilum</taxon>
    </lineage>
</organism>
<dbReference type="Gene3D" id="3.10.580.10">
    <property type="entry name" value="CBS-domain"/>
    <property type="match status" value="2"/>
</dbReference>
<dbReference type="GO" id="GO:0030071">
    <property type="term" value="P:regulation of mitotic metaphase/anaphase transition"/>
    <property type="evidence" value="ECO:0007669"/>
    <property type="project" value="InterPro"/>
</dbReference>
<evidence type="ECO:0000256" key="8">
    <source>
        <dbReference type="ARBA" id="ARBA00023122"/>
    </source>
</evidence>
<protein>
    <recommendedName>
        <fullName evidence="4">Protein SDS23</fullName>
    </recommendedName>
    <alternativeName>
        <fullName evidence="5">Protein sds23</fullName>
    </alternativeName>
</protein>
<keyword evidence="8 10" id="KW-0129">CBS domain</keyword>
<evidence type="ECO:0000256" key="2">
    <source>
        <dbReference type="ARBA" id="ARBA00004496"/>
    </source>
</evidence>
<feature type="compositionally biased region" description="Polar residues" evidence="11">
    <location>
        <begin position="442"/>
        <end position="463"/>
    </location>
</feature>
<feature type="compositionally biased region" description="Basic and acidic residues" evidence="11">
    <location>
        <begin position="534"/>
        <end position="547"/>
    </location>
</feature>
<dbReference type="GO" id="GO:0004190">
    <property type="term" value="F:aspartic-type endopeptidase activity"/>
    <property type="evidence" value="ECO:0007669"/>
    <property type="project" value="InterPro"/>
</dbReference>
<comment type="similarity">
    <text evidence="3 9">Belongs to the SDS23 family.</text>
</comment>
<evidence type="ECO:0000256" key="5">
    <source>
        <dbReference type="ARBA" id="ARBA00020584"/>
    </source>
</evidence>
<dbReference type="PANTHER" id="PTHR13780:SF36">
    <property type="entry name" value="CBS DOMAIN-CONTAINING PROTEIN"/>
    <property type="match status" value="1"/>
</dbReference>
<feature type="region of interest" description="Disordered" evidence="11">
    <location>
        <begin position="387"/>
        <end position="477"/>
    </location>
</feature>
<dbReference type="EMBL" id="MVGC01000076">
    <property type="protein sequence ID" value="RJE24562.1"/>
    <property type="molecule type" value="Genomic_DNA"/>
</dbReference>
<proteinExistence type="inferred from homology"/>
<dbReference type="SMART" id="SM00116">
    <property type="entry name" value="CBS"/>
    <property type="match status" value="2"/>
</dbReference>
<dbReference type="GO" id="GO:0042149">
    <property type="term" value="P:cellular response to glucose starvation"/>
    <property type="evidence" value="ECO:0007669"/>
    <property type="project" value="UniProtKB-UniRule"/>
</dbReference>
<feature type="region of interest" description="Disordered" evidence="11">
    <location>
        <begin position="508"/>
        <end position="547"/>
    </location>
</feature>
<feature type="domain" description="CBS" evidence="12">
    <location>
        <begin position="200"/>
        <end position="257"/>
    </location>
</feature>
<dbReference type="CDD" id="cd02205">
    <property type="entry name" value="CBS_pair_SF"/>
    <property type="match status" value="1"/>
</dbReference>
<dbReference type="Proteomes" id="UP000266188">
    <property type="component" value="Unassembled WGS sequence"/>
</dbReference>
<evidence type="ECO:0000256" key="10">
    <source>
        <dbReference type="PROSITE-ProRule" id="PRU00703"/>
    </source>
</evidence>
<evidence type="ECO:0000256" key="3">
    <source>
        <dbReference type="ARBA" id="ARBA00006624"/>
    </source>
</evidence>
<comment type="function">
    <text evidence="1 9">Involved in DNA replication and cell separation.</text>
</comment>
<dbReference type="STRING" id="2070753.A0A3A2ZN15"/>
<evidence type="ECO:0000259" key="12">
    <source>
        <dbReference type="PROSITE" id="PS51371"/>
    </source>
</evidence>
<feature type="compositionally biased region" description="Polar residues" evidence="11">
    <location>
        <begin position="42"/>
        <end position="54"/>
    </location>
</feature>
<keyword evidence="7" id="KW-0677">Repeat</keyword>
<sequence>MADRQSLEPPDSSNGSNVASPRSSTDSRSPSFRNHSHRPSYISPNHQHRQSFSESLRGAPASPRSRRQPSLTQSAIQSLIDNPPARNQANPAFVGRDWRQISIGELVSPDDLKFVEIDTGIEEATNVLIDTGAPVLLIRENPQAKSAIGTFDYSDLNAYLLLAAGLSQPDEEHLSSFEELAKKAQEGIKIPLRDVKDLGYKEPLAVLPASANVLKAVETFGGGVHRVVVVNENSGNDVVGIFSQFRLVKFLWENGRSFPVIDQLYPQYLKDLTIGSNEVISINGDKPLCEALQILNNEGISSLAVVDNHFNVIGNISTADVKLLTRSSSLYLLQNTCTHFISVILSTRGLLDGKDSFPVFHVNPTSTLAHTVAKVVATKSHRLWVTDPLSPSSSGPPTPSHSAVHISLPVASGQPSGNSASNNSLPRSNSPSASPSTQAPNYTTPHLPSPPQSYINTASHSHTASSPGLPPPMAPSVPASALPGARLSGKLVGVVSLTDILNLHARASGLNPADPAESRSRRRRSSSSSVSVRRSGDIGRELFSRGP</sequence>
<reference evidence="14" key="1">
    <citation type="submission" date="2017-02" db="EMBL/GenBank/DDBJ databases">
        <authorList>
            <person name="Tafer H."/>
            <person name="Lopandic K."/>
        </authorList>
    </citation>
    <scope>NUCLEOTIDE SEQUENCE [LARGE SCALE GENOMIC DNA]</scope>
    <source>
        <strain evidence="14">CBS 366.77</strain>
    </source>
</reference>
<accession>A0A3A2ZN15</accession>
<dbReference type="InterPro" id="IPR016711">
    <property type="entry name" value="Ssd23"/>
</dbReference>
<feature type="compositionally biased region" description="Low complexity" evidence="11">
    <location>
        <begin position="20"/>
        <end position="31"/>
    </location>
</feature>
<dbReference type="PROSITE" id="PS51371">
    <property type="entry name" value="CBS"/>
    <property type="match status" value="2"/>
</dbReference>